<dbReference type="InterPro" id="IPR016161">
    <property type="entry name" value="Ald_DH/histidinol_DH"/>
</dbReference>
<dbReference type="InterPro" id="IPR015590">
    <property type="entry name" value="Aldehyde_DH_dom"/>
</dbReference>
<reference evidence="6 7" key="1">
    <citation type="submission" date="2019-03" db="EMBL/GenBank/DDBJ databases">
        <title>Sequencing 25 genomes of Wallemia mellicola.</title>
        <authorList>
            <person name="Gostincar C."/>
        </authorList>
    </citation>
    <scope>NUCLEOTIDE SEQUENCE [LARGE SCALE GENOMIC DNA]</scope>
    <source>
        <strain evidence="6 7">EXF-757</strain>
    </source>
</reference>
<name>A0A4T0TSN8_9BASI</name>
<dbReference type="PROSITE" id="PS00070">
    <property type="entry name" value="ALDEHYDE_DEHYDR_CYS"/>
    <property type="match status" value="1"/>
</dbReference>
<proteinExistence type="inferred from homology"/>
<evidence type="ECO:0000259" key="5">
    <source>
        <dbReference type="Pfam" id="PF00171"/>
    </source>
</evidence>
<dbReference type="Gene3D" id="3.40.605.10">
    <property type="entry name" value="Aldehyde Dehydrogenase, Chain A, domain 1"/>
    <property type="match status" value="1"/>
</dbReference>
<keyword evidence="2 4" id="KW-0560">Oxidoreductase</keyword>
<dbReference type="Proteomes" id="UP000310708">
    <property type="component" value="Unassembled WGS sequence"/>
</dbReference>
<feature type="domain" description="Aldehyde dehydrogenase" evidence="5">
    <location>
        <begin position="67"/>
        <end position="539"/>
    </location>
</feature>
<accession>A0A4T0TSN8</accession>
<dbReference type="InterPro" id="IPR029510">
    <property type="entry name" value="Ald_DH_CS_GLU"/>
</dbReference>
<feature type="active site" evidence="3">
    <location>
        <position position="309"/>
    </location>
</feature>
<dbReference type="Gene3D" id="3.40.309.10">
    <property type="entry name" value="Aldehyde Dehydrogenase, Chain A, domain 2"/>
    <property type="match status" value="1"/>
</dbReference>
<dbReference type="EMBL" id="SPRX01000008">
    <property type="protein sequence ID" value="TIC68207.1"/>
    <property type="molecule type" value="Genomic_DNA"/>
</dbReference>
<dbReference type="PROSITE" id="PS00687">
    <property type="entry name" value="ALDEHYDE_DEHYDR_GLU"/>
    <property type="match status" value="1"/>
</dbReference>
<evidence type="ECO:0000313" key="6">
    <source>
        <dbReference type="EMBL" id="TIC68207.1"/>
    </source>
</evidence>
<evidence type="ECO:0000256" key="4">
    <source>
        <dbReference type="RuleBase" id="RU003345"/>
    </source>
</evidence>
<comment type="similarity">
    <text evidence="1 4">Belongs to the aldehyde dehydrogenase family.</text>
</comment>
<dbReference type="FunFam" id="3.40.309.10:FF:000024">
    <property type="entry name" value="Betaine aldehyde dehydrogenase"/>
    <property type="match status" value="1"/>
</dbReference>
<evidence type="ECO:0000256" key="2">
    <source>
        <dbReference type="ARBA" id="ARBA00023002"/>
    </source>
</evidence>
<dbReference type="Pfam" id="PF00171">
    <property type="entry name" value="Aldedh"/>
    <property type="match status" value="1"/>
</dbReference>
<dbReference type="InterPro" id="IPR016163">
    <property type="entry name" value="Ald_DH_C"/>
</dbReference>
<dbReference type="GO" id="GO:0016620">
    <property type="term" value="F:oxidoreductase activity, acting on the aldehyde or oxo group of donors, NAD or NADP as acceptor"/>
    <property type="evidence" value="ECO:0007669"/>
    <property type="project" value="InterPro"/>
</dbReference>
<protein>
    <submittedName>
        <fullName evidence="6">Putative meiotic recombination-related protein</fullName>
    </submittedName>
</protein>
<organism evidence="6 7">
    <name type="scientific">Wallemia mellicola</name>
    <dbReference type="NCBI Taxonomy" id="1708541"/>
    <lineage>
        <taxon>Eukaryota</taxon>
        <taxon>Fungi</taxon>
        <taxon>Dikarya</taxon>
        <taxon>Basidiomycota</taxon>
        <taxon>Wallemiomycotina</taxon>
        <taxon>Wallemiomycetes</taxon>
        <taxon>Wallemiales</taxon>
        <taxon>Wallemiaceae</taxon>
        <taxon>Wallemia</taxon>
    </lineage>
</organism>
<evidence type="ECO:0000256" key="3">
    <source>
        <dbReference type="PROSITE-ProRule" id="PRU10007"/>
    </source>
</evidence>
<comment type="caution">
    <text evidence="6">The sequence shown here is derived from an EMBL/GenBank/DDBJ whole genome shotgun (WGS) entry which is preliminary data.</text>
</comment>
<dbReference type="InterPro" id="IPR016160">
    <property type="entry name" value="Ald_DH_CS_CYS"/>
</dbReference>
<dbReference type="SUPFAM" id="SSF53720">
    <property type="entry name" value="ALDH-like"/>
    <property type="match status" value="1"/>
</dbReference>
<sequence>MLDWILVIILIILSYKLLLNKNKIIKINYKRPIQANDDWNGKLLENPSIFAHNFDKSLLNGKNVSNDYITCYDPSTGQFIDAIKAANEQDIKSQIQLAKAAQVEWKSSNWSRRLKVLNSLLDWVVSDIDNLVDVACRDTGKTKVDAAFGEILTTAEKLRWMINNAKSILSPQRRHTNLLLAHKSSKVVYEPLGVTVASVSWNYPAHNSLSPIIASLISGNACIVKGSELVAWSTKWFIGAAQECLRYVKPHSFIHVVLLSYKLVICYPEVVETLTTSNDIDHITFIGSELVGKKVASAASKNLKPCCIELGGKDPAIILESADLNFFESTFMRSAFQAAGQNCIGIERFIIHEKIYTDFIERMDKRVKELRLGPSLKEGSCSDVGAMISDTRFAKLEELIQNAIKQGARLLVGGKRYQHPLYPKGHYFEPTLLVDVTKDMEIFHEELFAPVMTVIKAQSTNHAIDLANGTRFGLGAAVFGNNKAECRLVSENLKCGMVSLNDFGVFYLNQSMPFGGVKSSGYGRFGGPEGLQGLCNPKVIIEDRFFSLIRTPIPKPLDYPIKSAVSSWSFVKGLVEVVYATEIKAKILGLKDLLKGL</sequence>
<dbReference type="AlphaFoldDB" id="A0A4T0TSN8"/>
<evidence type="ECO:0000256" key="1">
    <source>
        <dbReference type="ARBA" id="ARBA00009986"/>
    </source>
</evidence>
<evidence type="ECO:0000313" key="7">
    <source>
        <dbReference type="Proteomes" id="UP000310708"/>
    </source>
</evidence>
<dbReference type="PANTHER" id="PTHR11699">
    <property type="entry name" value="ALDEHYDE DEHYDROGENASE-RELATED"/>
    <property type="match status" value="1"/>
</dbReference>
<gene>
    <name evidence="6" type="ORF">E3Q01_00925</name>
</gene>
<dbReference type="InterPro" id="IPR016162">
    <property type="entry name" value="Ald_DH_N"/>
</dbReference>